<dbReference type="PANTHER" id="PTHR33064">
    <property type="entry name" value="POL PROTEIN"/>
    <property type="match status" value="1"/>
</dbReference>
<dbReference type="PANTHER" id="PTHR33064:SF37">
    <property type="entry name" value="RIBONUCLEASE H"/>
    <property type="match status" value="1"/>
</dbReference>
<dbReference type="InterPro" id="IPR043502">
    <property type="entry name" value="DNA/RNA_pol_sf"/>
</dbReference>
<reference evidence="2" key="1">
    <citation type="submission" date="2023-04" db="EMBL/GenBank/DDBJ databases">
        <title>Phytophthora fragariaefolia NBRC 109709.</title>
        <authorList>
            <person name="Ichikawa N."/>
            <person name="Sato H."/>
            <person name="Tonouchi N."/>
        </authorList>
    </citation>
    <scope>NUCLEOTIDE SEQUENCE</scope>
    <source>
        <strain evidence="2">NBRC 109709</strain>
    </source>
</reference>
<evidence type="ECO:0000313" key="3">
    <source>
        <dbReference type="Proteomes" id="UP001165121"/>
    </source>
</evidence>
<dbReference type="SUPFAM" id="SSF56672">
    <property type="entry name" value="DNA/RNA polymerases"/>
    <property type="match status" value="1"/>
</dbReference>
<evidence type="ECO:0000313" key="2">
    <source>
        <dbReference type="EMBL" id="GMF67136.1"/>
    </source>
</evidence>
<dbReference type="CDD" id="cd01647">
    <property type="entry name" value="RT_LTR"/>
    <property type="match status" value="1"/>
</dbReference>
<dbReference type="Pfam" id="PF00078">
    <property type="entry name" value="RVT_1"/>
    <property type="match status" value="1"/>
</dbReference>
<dbReference type="InterPro" id="IPR043128">
    <property type="entry name" value="Rev_trsase/Diguanyl_cyclase"/>
</dbReference>
<proteinExistence type="predicted"/>
<gene>
    <name evidence="2" type="ORF">Pfra01_002835100</name>
</gene>
<dbReference type="OrthoDB" id="3271192at2759"/>
<keyword evidence="3" id="KW-1185">Reference proteome</keyword>
<dbReference type="Proteomes" id="UP001165121">
    <property type="component" value="Unassembled WGS sequence"/>
</dbReference>
<protein>
    <submittedName>
        <fullName evidence="2">Unnamed protein product</fullName>
    </submittedName>
</protein>
<evidence type="ECO:0000259" key="1">
    <source>
        <dbReference type="Pfam" id="PF00078"/>
    </source>
</evidence>
<accession>A0A9W6YM18</accession>
<dbReference type="EMBL" id="BSXT01008796">
    <property type="protein sequence ID" value="GMF67136.1"/>
    <property type="molecule type" value="Genomic_DNA"/>
</dbReference>
<dbReference type="Gene3D" id="3.10.10.10">
    <property type="entry name" value="HIV Type 1 Reverse Transcriptase, subunit A, domain 1"/>
    <property type="match status" value="1"/>
</dbReference>
<dbReference type="AlphaFoldDB" id="A0A9W6YM18"/>
<dbReference type="InterPro" id="IPR051320">
    <property type="entry name" value="Viral_Replic_Matur_Polypro"/>
</dbReference>
<comment type="caution">
    <text evidence="2">The sequence shown here is derived from an EMBL/GenBank/DDBJ whole genome shotgun (WGS) entry which is preliminary data.</text>
</comment>
<sequence>MVDRPKYDPPTRILKRDPIAPTHALATTTMRPSDGLIPYQAVTEVESNPVEAADIKEVPRPVETNLVDLPENDRMITHHEEESDLGNALPPAAVGVVCDIDVGDATPIAQRVRQAAPQYRDKLSALTQGLLGASIVSTSTSPWASPIVVVIKKNGVDIRLCIDYRLVNSLTRLVVHPIPLIGDLLEDLDKILWYCSLDMTSGFWVVQITERARKTSAFITRFGLFEWTRMPFGLRNAPQTYQQLLDNALYGYLRIRDDQDSKDLADVFESGEPEPKPTPLVLGRRSYIDDI</sequence>
<name>A0A9W6YM18_9STRA</name>
<feature type="domain" description="Reverse transcriptase" evidence="1">
    <location>
        <begin position="151"/>
        <end position="249"/>
    </location>
</feature>
<dbReference type="InterPro" id="IPR000477">
    <property type="entry name" value="RT_dom"/>
</dbReference>
<dbReference type="Gene3D" id="3.30.70.270">
    <property type="match status" value="1"/>
</dbReference>
<organism evidence="2 3">
    <name type="scientific">Phytophthora fragariaefolia</name>
    <dbReference type="NCBI Taxonomy" id="1490495"/>
    <lineage>
        <taxon>Eukaryota</taxon>
        <taxon>Sar</taxon>
        <taxon>Stramenopiles</taxon>
        <taxon>Oomycota</taxon>
        <taxon>Peronosporomycetes</taxon>
        <taxon>Peronosporales</taxon>
        <taxon>Peronosporaceae</taxon>
        <taxon>Phytophthora</taxon>
    </lineage>
</organism>